<evidence type="ECO:0000256" key="1">
    <source>
        <dbReference type="SAM" id="SignalP"/>
    </source>
</evidence>
<dbReference type="InterPro" id="IPR036873">
    <property type="entry name" value="Rhodanese-like_dom_sf"/>
</dbReference>
<dbReference type="Gene3D" id="3.40.250.10">
    <property type="entry name" value="Rhodanese-like domain"/>
    <property type="match status" value="1"/>
</dbReference>
<feature type="chain" id="PRO_5015675771" evidence="1">
    <location>
        <begin position="19"/>
        <end position="170"/>
    </location>
</feature>
<sequence length="170" mass="19507">MKNIFLFLLISFFISSCAAQKVQSSAYNTMLKSMLKNDVPELTVDQADSIKQTNSKVIFIDTREKNEYNVSHIKDAVWVGYDDFKISRVQEIEKDTKIIAYCSVGARSENVTRQLIEAGYTDVSNMYGSIFEWVNEGKPVYNLEGEETMKVHAYSKTWGVWLKKGEKVFD</sequence>
<dbReference type="NCBIfam" id="NF045521">
    <property type="entry name" value="rhoda_near_glyco"/>
    <property type="match status" value="1"/>
</dbReference>
<dbReference type="Pfam" id="PF00581">
    <property type="entry name" value="Rhodanese"/>
    <property type="match status" value="1"/>
</dbReference>
<keyword evidence="1" id="KW-0732">Signal</keyword>
<dbReference type="PROSITE" id="PS51257">
    <property type="entry name" value="PROKAR_LIPOPROTEIN"/>
    <property type="match status" value="1"/>
</dbReference>
<reference evidence="3 4" key="1">
    <citation type="submission" date="2018-05" db="EMBL/GenBank/DDBJ databases">
        <title>Brumimicrobium oceani sp. nov., isolated from coastal sediment.</title>
        <authorList>
            <person name="Kou Y."/>
        </authorList>
    </citation>
    <scope>NUCLEOTIDE SEQUENCE [LARGE SCALE GENOMIC DNA]</scope>
    <source>
        <strain evidence="3 4">C305</strain>
    </source>
</reference>
<protein>
    <submittedName>
        <fullName evidence="3">Rhodanese-like domain-containing protein</fullName>
    </submittedName>
</protein>
<evidence type="ECO:0000313" key="3">
    <source>
        <dbReference type="EMBL" id="PWH87136.1"/>
    </source>
</evidence>
<dbReference type="EMBL" id="QFRJ01000001">
    <property type="protein sequence ID" value="PWH87136.1"/>
    <property type="molecule type" value="Genomic_DNA"/>
</dbReference>
<feature type="signal peptide" evidence="1">
    <location>
        <begin position="1"/>
        <end position="18"/>
    </location>
</feature>
<gene>
    <name evidence="3" type="ORF">DIT68_02415</name>
</gene>
<comment type="caution">
    <text evidence="3">The sequence shown here is derived from an EMBL/GenBank/DDBJ whole genome shotgun (WGS) entry which is preliminary data.</text>
</comment>
<name>A0A2U2XH64_9FLAO</name>
<dbReference type="PANTHER" id="PTHR43031:SF1">
    <property type="entry name" value="PYRIDINE NUCLEOTIDE-DISULPHIDE OXIDOREDUCTASE"/>
    <property type="match status" value="1"/>
</dbReference>
<feature type="domain" description="Rhodanese" evidence="2">
    <location>
        <begin position="53"/>
        <end position="142"/>
    </location>
</feature>
<dbReference type="SMART" id="SM00450">
    <property type="entry name" value="RHOD"/>
    <property type="match status" value="1"/>
</dbReference>
<dbReference type="Proteomes" id="UP000245370">
    <property type="component" value="Unassembled WGS sequence"/>
</dbReference>
<dbReference type="InterPro" id="IPR050229">
    <property type="entry name" value="GlpE_sulfurtransferase"/>
</dbReference>
<dbReference type="PANTHER" id="PTHR43031">
    <property type="entry name" value="FAD-DEPENDENT OXIDOREDUCTASE"/>
    <property type="match status" value="1"/>
</dbReference>
<dbReference type="SUPFAM" id="SSF52821">
    <property type="entry name" value="Rhodanese/Cell cycle control phosphatase"/>
    <property type="match status" value="1"/>
</dbReference>
<reference evidence="3 4" key="2">
    <citation type="submission" date="2018-05" db="EMBL/GenBank/DDBJ databases">
        <authorList>
            <person name="Lanie J.A."/>
            <person name="Ng W.-L."/>
            <person name="Kazmierczak K.M."/>
            <person name="Andrzejewski T.M."/>
            <person name="Davidsen T.M."/>
            <person name="Wayne K.J."/>
            <person name="Tettelin H."/>
            <person name="Glass J.I."/>
            <person name="Rusch D."/>
            <person name="Podicherti R."/>
            <person name="Tsui H.-C.T."/>
            <person name="Winkler M.E."/>
        </authorList>
    </citation>
    <scope>NUCLEOTIDE SEQUENCE [LARGE SCALE GENOMIC DNA]</scope>
    <source>
        <strain evidence="3 4">C305</strain>
    </source>
</reference>
<evidence type="ECO:0000259" key="2">
    <source>
        <dbReference type="PROSITE" id="PS50206"/>
    </source>
</evidence>
<dbReference type="AlphaFoldDB" id="A0A2U2XH64"/>
<dbReference type="InterPro" id="IPR001763">
    <property type="entry name" value="Rhodanese-like_dom"/>
</dbReference>
<dbReference type="RefSeq" id="WP_109358216.1">
    <property type="nucleotide sequence ID" value="NZ_QFRJ01000001.1"/>
</dbReference>
<proteinExistence type="predicted"/>
<organism evidence="3 4">
    <name type="scientific">Brumimicrobium oceani</name>
    <dbReference type="NCBI Taxonomy" id="2100725"/>
    <lineage>
        <taxon>Bacteria</taxon>
        <taxon>Pseudomonadati</taxon>
        <taxon>Bacteroidota</taxon>
        <taxon>Flavobacteriia</taxon>
        <taxon>Flavobacteriales</taxon>
        <taxon>Crocinitomicaceae</taxon>
        <taxon>Brumimicrobium</taxon>
    </lineage>
</organism>
<dbReference type="OrthoDB" id="598065at2"/>
<accession>A0A2U2XH64</accession>
<keyword evidence="4" id="KW-1185">Reference proteome</keyword>
<evidence type="ECO:0000313" key="4">
    <source>
        <dbReference type="Proteomes" id="UP000245370"/>
    </source>
</evidence>
<dbReference type="PROSITE" id="PS50206">
    <property type="entry name" value="RHODANESE_3"/>
    <property type="match status" value="1"/>
</dbReference>
<dbReference type="CDD" id="cd00158">
    <property type="entry name" value="RHOD"/>
    <property type="match status" value="1"/>
</dbReference>